<reference evidence="1 2" key="1">
    <citation type="submission" date="2020-08" db="EMBL/GenBank/DDBJ databases">
        <title>A Genomic Blueprint of the Chicken Gut Microbiome.</title>
        <authorList>
            <person name="Gilroy R."/>
            <person name="Ravi A."/>
            <person name="Getino M."/>
            <person name="Pursley I."/>
            <person name="Horton D.L."/>
            <person name="Alikhan N.-F."/>
            <person name="Baker D."/>
            <person name="Gharbi K."/>
            <person name="Hall N."/>
            <person name="Watson M."/>
            <person name="Adriaenssens E.M."/>
            <person name="Foster-Nyarko E."/>
            <person name="Jarju S."/>
            <person name="Secka A."/>
            <person name="Antonio M."/>
            <person name="Oren A."/>
            <person name="Chaudhuri R."/>
            <person name="La Ragione R.M."/>
            <person name="Hildebrand F."/>
            <person name="Pallen M.J."/>
        </authorList>
    </citation>
    <scope>NUCLEOTIDE SEQUENCE [LARGE SCALE GENOMIC DNA]</scope>
    <source>
        <strain evidence="1 2">N37</strain>
    </source>
</reference>
<proteinExistence type="predicted"/>
<dbReference type="RefSeq" id="WP_191739947.1">
    <property type="nucleotide sequence ID" value="NZ_JACSQB010000053.1"/>
</dbReference>
<organism evidence="1 2">
    <name type="scientific">Clostridium faecium</name>
    <dbReference type="NCBI Taxonomy" id="2762223"/>
    <lineage>
        <taxon>Bacteria</taxon>
        <taxon>Bacillati</taxon>
        <taxon>Bacillota</taxon>
        <taxon>Clostridia</taxon>
        <taxon>Eubacteriales</taxon>
        <taxon>Clostridiaceae</taxon>
        <taxon>Clostridium</taxon>
    </lineage>
</organism>
<gene>
    <name evidence="1" type="ORF">H9637_07960</name>
</gene>
<dbReference type="Proteomes" id="UP000627166">
    <property type="component" value="Unassembled WGS sequence"/>
</dbReference>
<protein>
    <recommendedName>
        <fullName evidence="3">IDEAL domain-containing protein</fullName>
    </recommendedName>
</protein>
<comment type="caution">
    <text evidence="1">The sequence shown here is derived from an EMBL/GenBank/DDBJ whole genome shotgun (WGS) entry which is preliminary data.</text>
</comment>
<accession>A0ABR8YSI9</accession>
<evidence type="ECO:0000313" key="2">
    <source>
        <dbReference type="Proteomes" id="UP000627166"/>
    </source>
</evidence>
<evidence type="ECO:0008006" key="3">
    <source>
        <dbReference type="Google" id="ProtNLM"/>
    </source>
</evidence>
<dbReference type="EMBL" id="JACSQB010000053">
    <property type="protein sequence ID" value="MBD8046973.1"/>
    <property type="molecule type" value="Genomic_DNA"/>
</dbReference>
<evidence type="ECO:0000313" key="1">
    <source>
        <dbReference type="EMBL" id="MBD8046973.1"/>
    </source>
</evidence>
<sequence>MGKKKDREVIKSTKYCDLLSQASLVDQDYTYCIERIYVKSKKTEEIRFSLYKDTVKSDNRYIPRSLDVTELELIELIKESISRKVFSEEFIEMLKQEINKI</sequence>
<name>A0ABR8YSI9_9CLOT</name>
<keyword evidence="2" id="KW-1185">Reference proteome</keyword>